<name>A0A0F4LZ60_9BIFI</name>
<feature type="signal peptide" evidence="2">
    <location>
        <begin position="1"/>
        <end position="26"/>
    </location>
</feature>
<organism evidence="3 4">
    <name type="scientific">Bifidobacterium asteroides</name>
    <dbReference type="NCBI Taxonomy" id="1684"/>
    <lineage>
        <taxon>Bacteria</taxon>
        <taxon>Bacillati</taxon>
        <taxon>Actinomycetota</taxon>
        <taxon>Actinomycetes</taxon>
        <taxon>Bifidobacteriales</taxon>
        <taxon>Bifidobacteriaceae</taxon>
        <taxon>Bifidobacterium</taxon>
    </lineage>
</organism>
<feature type="compositionally biased region" description="Polar residues" evidence="1">
    <location>
        <begin position="154"/>
        <end position="166"/>
    </location>
</feature>
<dbReference type="OMA" id="AHIEKEY"/>
<feature type="chain" id="PRO_5043657693" evidence="2">
    <location>
        <begin position="27"/>
        <end position="166"/>
    </location>
</feature>
<dbReference type="GeneID" id="93050480"/>
<evidence type="ECO:0000313" key="4">
    <source>
        <dbReference type="Proteomes" id="UP000317536"/>
    </source>
</evidence>
<feature type="region of interest" description="Disordered" evidence="1">
    <location>
        <begin position="59"/>
        <end position="82"/>
    </location>
</feature>
<accession>A0A0F4LZ60</accession>
<dbReference type="OrthoDB" id="1696406at2"/>
<evidence type="ECO:0000313" key="3">
    <source>
        <dbReference type="EMBL" id="TSJ86905.1"/>
    </source>
</evidence>
<gene>
    <name evidence="3" type="ORF">FPK29_04435</name>
</gene>
<evidence type="ECO:0000256" key="1">
    <source>
        <dbReference type="SAM" id="MobiDB-lite"/>
    </source>
</evidence>
<sequence>MKSTLTNAGKKALATACAGILALSLASCTNGDVSSAGDSRKIVGYDEINKEYRESIGKLSWPQDYTPPESMPSDSGTSFQQGWGDTQASNLFQCAWEKEWLNTYSSQPERSEEALKELEKVPEMGFMSPDRADDATRRFFKDNIDKAKLGDPSGIQQDVTANCPAS</sequence>
<dbReference type="AlphaFoldDB" id="A0A0F4LZ60"/>
<dbReference type="PROSITE" id="PS51257">
    <property type="entry name" value="PROKAR_LIPOPROTEIN"/>
    <property type="match status" value="1"/>
</dbReference>
<dbReference type="EMBL" id="VMHJ01000001">
    <property type="protein sequence ID" value="TSJ86905.1"/>
    <property type="molecule type" value="Genomic_DNA"/>
</dbReference>
<feature type="region of interest" description="Disordered" evidence="1">
    <location>
        <begin position="147"/>
        <end position="166"/>
    </location>
</feature>
<dbReference type="Proteomes" id="UP000317536">
    <property type="component" value="Unassembled WGS sequence"/>
</dbReference>
<keyword evidence="2" id="KW-0732">Signal</keyword>
<evidence type="ECO:0000256" key="2">
    <source>
        <dbReference type="SAM" id="SignalP"/>
    </source>
</evidence>
<reference evidence="3 4" key="1">
    <citation type="submission" date="2019-07" db="EMBL/GenBank/DDBJ databases">
        <title>Bifidobacterium asteroides genomes.</title>
        <authorList>
            <person name="Zheng H."/>
        </authorList>
    </citation>
    <scope>NUCLEOTIDE SEQUENCE [LARGE SCALE GENOMIC DNA]</scope>
    <source>
        <strain evidence="3 4">W8111</strain>
    </source>
</reference>
<dbReference type="RefSeq" id="WP_015021892.1">
    <property type="nucleotide sequence ID" value="NZ_JACFPA010000001.1"/>
</dbReference>
<feature type="compositionally biased region" description="Polar residues" evidence="1">
    <location>
        <begin position="72"/>
        <end position="82"/>
    </location>
</feature>
<comment type="caution">
    <text evidence="3">The sequence shown here is derived from an EMBL/GenBank/DDBJ whole genome shotgun (WGS) entry which is preliminary data.</text>
</comment>
<proteinExistence type="predicted"/>
<protein>
    <submittedName>
        <fullName evidence="3">Uncharacterized protein</fullName>
    </submittedName>
</protein>